<reference evidence="3 4" key="1">
    <citation type="submission" date="2015-04" db="EMBL/GenBank/DDBJ databases">
        <authorList>
            <person name="Syromyatnikov M.Y."/>
            <person name="Popov V.N."/>
        </authorList>
    </citation>
    <scope>NUCLEOTIDE SEQUENCE [LARGE SCALE GENOMIC DNA]</scope>
</reference>
<dbReference type="PANTHER" id="PTHR37159:SF1">
    <property type="entry name" value="GH11867P"/>
    <property type="match status" value="1"/>
</dbReference>
<evidence type="ECO:0000256" key="1">
    <source>
        <dbReference type="SAM" id="Phobius"/>
    </source>
</evidence>
<dbReference type="EMBL" id="CVRI01000017">
    <property type="protein sequence ID" value="CRK90138.1"/>
    <property type="molecule type" value="Genomic_DNA"/>
</dbReference>
<keyword evidence="4" id="KW-1185">Reference proteome</keyword>
<evidence type="ECO:0000313" key="3">
    <source>
        <dbReference type="EMBL" id="CRK90138.1"/>
    </source>
</evidence>
<dbReference type="PANTHER" id="PTHR37159">
    <property type="entry name" value="GH11867P"/>
    <property type="match status" value="1"/>
</dbReference>
<keyword evidence="1" id="KW-0472">Membrane</keyword>
<dbReference type="InterPro" id="IPR018713">
    <property type="entry name" value="MPAB/Lcp_cat_dom"/>
</dbReference>
<evidence type="ECO:0000259" key="2">
    <source>
        <dbReference type="Pfam" id="PF09995"/>
    </source>
</evidence>
<organism evidence="3 4">
    <name type="scientific">Clunio marinus</name>
    <dbReference type="NCBI Taxonomy" id="568069"/>
    <lineage>
        <taxon>Eukaryota</taxon>
        <taxon>Metazoa</taxon>
        <taxon>Ecdysozoa</taxon>
        <taxon>Arthropoda</taxon>
        <taxon>Hexapoda</taxon>
        <taxon>Insecta</taxon>
        <taxon>Pterygota</taxon>
        <taxon>Neoptera</taxon>
        <taxon>Endopterygota</taxon>
        <taxon>Diptera</taxon>
        <taxon>Nematocera</taxon>
        <taxon>Chironomoidea</taxon>
        <taxon>Chironomidae</taxon>
        <taxon>Clunio</taxon>
    </lineage>
</organism>
<keyword evidence="1" id="KW-1133">Transmembrane helix</keyword>
<protein>
    <submittedName>
        <fullName evidence="3">CLUMA_CG003854, isoform A</fullName>
    </submittedName>
</protein>
<dbReference type="STRING" id="568069.A0A1J1HRI2"/>
<dbReference type="GO" id="GO:0016491">
    <property type="term" value="F:oxidoreductase activity"/>
    <property type="evidence" value="ECO:0007669"/>
    <property type="project" value="InterPro"/>
</dbReference>
<feature type="transmembrane region" description="Helical" evidence="1">
    <location>
        <begin position="51"/>
        <end position="76"/>
    </location>
</feature>
<gene>
    <name evidence="3" type="ORF">CLUMA_CG003854</name>
</gene>
<feature type="transmembrane region" description="Helical" evidence="1">
    <location>
        <begin position="314"/>
        <end position="332"/>
    </location>
</feature>
<dbReference type="OrthoDB" id="6361347at2759"/>
<dbReference type="Pfam" id="PF09995">
    <property type="entry name" value="MPAB_Lcp_cat"/>
    <property type="match status" value="1"/>
</dbReference>
<feature type="transmembrane region" description="Helical" evidence="1">
    <location>
        <begin position="288"/>
        <end position="308"/>
    </location>
</feature>
<name>A0A1J1HRI2_9DIPT</name>
<dbReference type="Proteomes" id="UP000183832">
    <property type="component" value="Unassembled WGS sequence"/>
</dbReference>
<sequence length="345" mass="40526">MVTERGKLYAIALRNAGDIPVDIGDKIEMELPDFADHERIRRAQSMFKENFFAIFYGMYCGLMAILAIPSILNVLVHTNKSSSDMTAYKRYMATIYHTLTWFRNDLKPGTTAWKSLDSVRRLHFSASRSAKGSKVGIISQKDMAITQYGFIGFTIVSQKETGVYCTKEEMADYVHFWRVLGHIIGIRDEFNLCSDNLEESLERLEAVRTEFLLPALQFPPKDFEPMTRCIANGLWCFNPRDAYKVIMFMIKRMVGVPNYYYHNEEMPRECDKNSLEVYKLSYYERFEAWAVTFIHEYLLQFAIVRWFFNIDTLFHEFLITYFPFLAFYKFGIKNAYVRILGKEHK</sequence>
<evidence type="ECO:0000313" key="4">
    <source>
        <dbReference type="Proteomes" id="UP000183832"/>
    </source>
</evidence>
<accession>A0A1J1HRI2</accession>
<dbReference type="AlphaFoldDB" id="A0A1J1HRI2"/>
<proteinExistence type="predicted"/>
<keyword evidence="1" id="KW-0812">Transmembrane</keyword>
<feature type="domain" description="ER-bound oxygenase mpaB/mpaB'/Rubber oxygenase catalytic" evidence="2">
    <location>
        <begin position="52"/>
        <end position="189"/>
    </location>
</feature>